<dbReference type="GeneID" id="62194519"/>
<dbReference type="InterPro" id="IPR003864">
    <property type="entry name" value="CSC1/OSCA1-like_7TM"/>
</dbReference>
<dbReference type="KEGG" id="bnn:FOA43_001118"/>
<evidence type="ECO:0000256" key="6">
    <source>
        <dbReference type="ARBA" id="ARBA00023136"/>
    </source>
</evidence>
<feature type="transmembrane region" description="Helical" evidence="8">
    <location>
        <begin position="578"/>
        <end position="610"/>
    </location>
</feature>
<feature type="region of interest" description="Disordered" evidence="7">
    <location>
        <begin position="725"/>
        <end position="778"/>
    </location>
</feature>
<dbReference type="PANTHER" id="PTHR13018:SF139">
    <property type="entry name" value="PHOSPHATE METABOLISM PROTEIN 7"/>
    <property type="match status" value="1"/>
</dbReference>
<keyword evidence="14" id="KW-1185">Reference proteome</keyword>
<keyword evidence="5 8" id="KW-1133">Transmembrane helix</keyword>
<dbReference type="AlphaFoldDB" id="A0A875S3B3"/>
<dbReference type="Pfam" id="PF14703">
    <property type="entry name" value="PHM7_cyt"/>
    <property type="match status" value="1"/>
</dbReference>
<evidence type="ECO:0000259" key="12">
    <source>
        <dbReference type="Pfam" id="PF14703"/>
    </source>
</evidence>
<organism evidence="13 14">
    <name type="scientific">Eeniella nana</name>
    <name type="common">Yeast</name>
    <name type="synonym">Brettanomyces nanus</name>
    <dbReference type="NCBI Taxonomy" id="13502"/>
    <lineage>
        <taxon>Eukaryota</taxon>
        <taxon>Fungi</taxon>
        <taxon>Dikarya</taxon>
        <taxon>Ascomycota</taxon>
        <taxon>Saccharomycotina</taxon>
        <taxon>Pichiomycetes</taxon>
        <taxon>Pichiales</taxon>
        <taxon>Pichiaceae</taxon>
        <taxon>Brettanomyces</taxon>
    </lineage>
</organism>
<feature type="domain" description="10TM putative phosphate transporter extracellular tail" evidence="10">
    <location>
        <begin position="813"/>
        <end position="903"/>
    </location>
</feature>
<feature type="transmembrane region" description="Helical" evidence="8">
    <location>
        <begin position="383"/>
        <end position="406"/>
    </location>
</feature>
<feature type="domain" description="CSC1/OSCA1-like 7TM region" evidence="9">
    <location>
        <begin position="379"/>
        <end position="651"/>
    </location>
</feature>
<comment type="similarity">
    <text evidence="2">Belongs to the CSC1 (TC 1.A.17) family.</text>
</comment>
<dbReference type="RefSeq" id="XP_038777369.1">
    <property type="nucleotide sequence ID" value="XM_038921441.1"/>
</dbReference>
<gene>
    <name evidence="13" type="ORF">FOA43_001118</name>
</gene>
<evidence type="ECO:0000256" key="8">
    <source>
        <dbReference type="SAM" id="Phobius"/>
    </source>
</evidence>
<dbReference type="GO" id="GO:0005886">
    <property type="term" value="C:plasma membrane"/>
    <property type="evidence" value="ECO:0007669"/>
    <property type="project" value="TreeGrafter"/>
</dbReference>
<comment type="subcellular location">
    <subcellularLocation>
        <location evidence="1">Membrane</location>
        <topology evidence="1">Multi-pass membrane protein</topology>
    </subcellularLocation>
</comment>
<keyword evidence="4 8" id="KW-0812">Transmembrane</keyword>
<feature type="compositionally biased region" description="Polar residues" evidence="7">
    <location>
        <begin position="742"/>
        <end position="753"/>
    </location>
</feature>
<sequence length="910" mass="101623">MASSSSQQTGSSVSAFVTTLIFNLIVFAIFIIVFILAKRKYDRVYQPRATVDSVPEPLRAEPQPKGAFSWLPFILKQPTPYTIEKVGVDGFFFLRYLQIFMIIGCLSGLILWPVLFAINATGGGSSNGFNVISYSHNTYKWRVFADLFCSWIFFGLVLFVIYREMIFYTSFRHALQTSPMYSSLPYSRTLLIDNVPKELLNEASVKKLFPAVSKVFIPQDTKKLSKLIKKRTKLVGKMEGGLNGMLCKAVKIRNKAVKKGQEVPSPADDVNAYFKESKLPTYKDRPIIGKKKYLLTDGFDEMAEYSKKITDMQSEYPEKHENQGSIFLQFANHLELQRAYQAVPYCKELKMSRRFTGIAPEDVIWENVGTKFAVRSSKKAGSAALLTATIIFWAIPVAVVGCISNINYLTSKVHFLSFINNMPSVIMGIITGILPTVLLALLMSLLPPFIRKLGKVSGALTVQQVERWTQQWYFAFQVVQVFLVTTLASSAASVVTKIVDDPSQAMSLLSQYLPPAANFYICYMLLKGLSVSSGALAQIVPLALSFVLGPLLDKTPRKKWNRYNTLGSPAWGTTYADYGLFTVILLCYGVIQPIIIAFTVVAYALIYIAYVYNLTYVNDHSYDARGRNYPLALFEVFVGLYLAEICLIGLFVTIKNWACVVLEAVFLGFSIFFHLYLRWRFEDILETVPMGAIREADMGQIGAYPMKDQGRAQIKEEGENFFVNSGAGSSSDEAAEAKYGDENSSYTYKNSPQILDDKGNFERNPAGPENPMEGPSSTKDVEKMAINAAPGVGADVGGYTGSDSSISQKIKNFLHPRSSLTFQYARSILPARWYERCPKELASNVDYGNPEVVEEEPLIWIPRDPMGLSTHLIEKAEGKMILSNENAVVSEKAKAEYTGLPPDYKPALVY</sequence>
<evidence type="ECO:0000313" key="14">
    <source>
        <dbReference type="Proteomes" id="UP000662931"/>
    </source>
</evidence>
<dbReference type="GO" id="GO:0005227">
    <property type="term" value="F:calcium-activated cation channel activity"/>
    <property type="evidence" value="ECO:0007669"/>
    <property type="project" value="InterPro"/>
</dbReference>
<keyword evidence="6 8" id="KW-0472">Membrane</keyword>
<keyword evidence="3" id="KW-0813">Transport</keyword>
<dbReference type="Pfam" id="PF02714">
    <property type="entry name" value="RSN1_7TM"/>
    <property type="match status" value="1"/>
</dbReference>
<feature type="transmembrane region" description="Helical" evidence="8">
    <location>
        <begin position="533"/>
        <end position="552"/>
    </location>
</feature>
<evidence type="ECO:0000256" key="2">
    <source>
        <dbReference type="ARBA" id="ARBA00007779"/>
    </source>
</evidence>
<evidence type="ECO:0000259" key="9">
    <source>
        <dbReference type="Pfam" id="PF02714"/>
    </source>
</evidence>
<dbReference type="InterPro" id="IPR045122">
    <property type="entry name" value="Csc1-like"/>
</dbReference>
<evidence type="ECO:0000256" key="3">
    <source>
        <dbReference type="ARBA" id="ARBA00022448"/>
    </source>
</evidence>
<evidence type="ECO:0000259" key="11">
    <source>
        <dbReference type="Pfam" id="PF13967"/>
    </source>
</evidence>
<evidence type="ECO:0000313" key="13">
    <source>
        <dbReference type="EMBL" id="QPG73804.1"/>
    </source>
</evidence>
<dbReference type="Pfam" id="PF12621">
    <property type="entry name" value="PHM7_ext"/>
    <property type="match status" value="1"/>
</dbReference>
<reference evidence="13" key="1">
    <citation type="submission" date="2020-10" db="EMBL/GenBank/DDBJ databases">
        <authorList>
            <person name="Roach M.J.R."/>
        </authorList>
    </citation>
    <scope>NUCLEOTIDE SEQUENCE</scope>
    <source>
        <strain evidence="13">CBS 1945</strain>
    </source>
</reference>
<dbReference type="InterPro" id="IPR027815">
    <property type="entry name" value="CSC1/OSCA1-like_cyt"/>
</dbReference>
<name>A0A875S3B3_EENNA</name>
<evidence type="ECO:0000256" key="7">
    <source>
        <dbReference type="SAM" id="MobiDB-lite"/>
    </source>
</evidence>
<dbReference type="OrthoDB" id="1076608at2759"/>
<feature type="domain" description="CSC1/OSCA1-like cytosolic" evidence="12">
    <location>
        <begin position="187"/>
        <end position="367"/>
    </location>
</feature>
<evidence type="ECO:0000256" key="4">
    <source>
        <dbReference type="ARBA" id="ARBA00022692"/>
    </source>
</evidence>
<accession>A0A875S3B3</accession>
<feature type="transmembrane region" description="Helical" evidence="8">
    <location>
        <begin position="141"/>
        <end position="162"/>
    </location>
</feature>
<feature type="transmembrane region" description="Helical" evidence="8">
    <location>
        <begin position="426"/>
        <end position="450"/>
    </location>
</feature>
<evidence type="ECO:0008006" key="15">
    <source>
        <dbReference type="Google" id="ProtNLM"/>
    </source>
</evidence>
<feature type="transmembrane region" description="Helical" evidence="8">
    <location>
        <begin position="660"/>
        <end position="677"/>
    </location>
</feature>
<dbReference type="InterPro" id="IPR032880">
    <property type="entry name" value="CSC1/OSCA1-like_N"/>
</dbReference>
<evidence type="ECO:0000256" key="5">
    <source>
        <dbReference type="ARBA" id="ARBA00022989"/>
    </source>
</evidence>
<feature type="transmembrane region" description="Helical" evidence="8">
    <location>
        <begin position="12"/>
        <end position="37"/>
    </location>
</feature>
<dbReference type="EMBL" id="CP064812">
    <property type="protein sequence ID" value="QPG73804.1"/>
    <property type="molecule type" value="Genomic_DNA"/>
</dbReference>
<dbReference type="PANTHER" id="PTHR13018">
    <property type="entry name" value="PROBABLE MEMBRANE PROTEIN DUF221-RELATED"/>
    <property type="match status" value="1"/>
</dbReference>
<proteinExistence type="inferred from homology"/>
<feature type="domain" description="CSC1/OSCA1-like N-terminal transmembrane" evidence="11">
    <location>
        <begin position="15"/>
        <end position="164"/>
    </location>
</feature>
<evidence type="ECO:0000256" key="1">
    <source>
        <dbReference type="ARBA" id="ARBA00004141"/>
    </source>
</evidence>
<protein>
    <recommendedName>
        <fullName evidence="15">DUF221-domain-containing protein</fullName>
    </recommendedName>
</protein>
<feature type="transmembrane region" description="Helical" evidence="8">
    <location>
        <begin position="631"/>
        <end position="654"/>
    </location>
</feature>
<dbReference type="Pfam" id="PF13967">
    <property type="entry name" value="RSN1_TM"/>
    <property type="match status" value="1"/>
</dbReference>
<evidence type="ECO:0000259" key="10">
    <source>
        <dbReference type="Pfam" id="PF12621"/>
    </source>
</evidence>
<dbReference type="InterPro" id="IPR022257">
    <property type="entry name" value="PHM7_ext"/>
</dbReference>
<dbReference type="Proteomes" id="UP000662931">
    <property type="component" value="Chromosome 1"/>
</dbReference>
<feature type="transmembrane region" description="Helical" evidence="8">
    <location>
        <begin position="99"/>
        <end position="121"/>
    </location>
</feature>